<reference evidence="2" key="1">
    <citation type="submission" date="2020-01" db="EMBL/GenBank/DDBJ databases">
        <authorList>
            <person name="Meier V. D."/>
            <person name="Meier V D."/>
        </authorList>
    </citation>
    <scope>NUCLEOTIDE SEQUENCE</scope>
    <source>
        <strain evidence="2">HLG_WM_MAG_10</strain>
    </source>
</reference>
<evidence type="ECO:0000256" key="1">
    <source>
        <dbReference type="SAM" id="Coils"/>
    </source>
</evidence>
<sequence length="175" mass="20607">MIKNKKQYKRTKELMLQFKSALDDLESRAGAIEDKEDYEYTYNSYQYQYSQLEEEAVEYENIRNHRTKVLVDKSIDNLHEVLIQARIARNWSHGDLAKELDLKNPQQIQRYEATNYEGVSLWRVLDILDALELKIELKDIALPNPNYIQPEAKIIAIQSKSQEVKQRQSLFAVGE</sequence>
<dbReference type="EMBL" id="CACVAQ010000115">
    <property type="protein sequence ID" value="CAA6806024.1"/>
    <property type="molecule type" value="Genomic_DNA"/>
</dbReference>
<keyword evidence="1" id="KW-0175">Coiled coil</keyword>
<dbReference type="InterPro" id="IPR001387">
    <property type="entry name" value="Cro/C1-type_HTH"/>
</dbReference>
<protein>
    <submittedName>
        <fullName evidence="2">Uncharacterized protein</fullName>
    </submittedName>
</protein>
<gene>
    <name evidence="2" type="ORF">HELGO_WM12901</name>
</gene>
<dbReference type="InterPro" id="IPR010982">
    <property type="entry name" value="Lambda_DNA-bd_dom_sf"/>
</dbReference>
<feature type="coiled-coil region" evidence="1">
    <location>
        <begin position="8"/>
        <end position="62"/>
    </location>
</feature>
<dbReference type="AlphaFoldDB" id="A0A6S6SS00"/>
<dbReference type="SUPFAM" id="SSF47413">
    <property type="entry name" value="lambda repressor-like DNA-binding domains"/>
    <property type="match status" value="1"/>
</dbReference>
<dbReference type="Gene3D" id="1.10.260.40">
    <property type="entry name" value="lambda repressor-like DNA-binding domains"/>
    <property type="match status" value="1"/>
</dbReference>
<evidence type="ECO:0000313" key="2">
    <source>
        <dbReference type="EMBL" id="CAA6806024.1"/>
    </source>
</evidence>
<organism evidence="2">
    <name type="scientific">uncultured Aureispira sp</name>
    <dbReference type="NCBI Taxonomy" id="1331704"/>
    <lineage>
        <taxon>Bacteria</taxon>
        <taxon>Pseudomonadati</taxon>
        <taxon>Bacteroidota</taxon>
        <taxon>Saprospiria</taxon>
        <taxon>Saprospirales</taxon>
        <taxon>Saprospiraceae</taxon>
        <taxon>Aureispira</taxon>
        <taxon>environmental samples</taxon>
    </lineage>
</organism>
<name>A0A6S6SS00_9BACT</name>
<accession>A0A6S6SS00</accession>
<dbReference type="GO" id="GO:0003677">
    <property type="term" value="F:DNA binding"/>
    <property type="evidence" value="ECO:0007669"/>
    <property type="project" value="InterPro"/>
</dbReference>
<dbReference type="CDD" id="cd00093">
    <property type="entry name" value="HTH_XRE"/>
    <property type="match status" value="1"/>
</dbReference>
<proteinExistence type="predicted"/>